<evidence type="ECO:0000256" key="2">
    <source>
        <dbReference type="ARBA" id="ARBA00023315"/>
    </source>
</evidence>
<dbReference type="OrthoDB" id="1704808at2"/>
<dbReference type="CDD" id="cd00830">
    <property type="entry name" value="KAS_III"/>
    <property type="match status" value="1"/>
</dbReference>
<organism evidence="5 6">
    <name type="scientific">Natranaerobius thermophilus (strain ATCC BAA-1301 / DSM 18059 / JW/NM-WN-LF)</name>
    <dbReference type="NCBI Taxonomy" id="457570"/>
    <lineage>
        <taxon>Bacteria</taxon>
        <taxon>Bacillati</taxon>
        <taxon>Bacillota</taxon>
        <taxon>Clostridia</taxon>
        <taxon>Natranaerobiales</taxon>
        <taxon>Natranaerobiaceae</taxon>
        <taxon>Natranaerobius</taxon>
    </lineage>
</organism>
<dbReference type="EC" id="2.3.1.41" evidence="5"/>
<proteinExistence type="predicted"/>
<dbReference type="InterPro" id="IPR016039">
    <property type="entry name" value="Thiolase-like"/>
</dbReference>
<dbReference type="STRING" id="457570.Nther_2731"/>
<reference evidence="5 6" key="1">
    <citation type="submission" date="2008-04" db="EMBL/GenBank/DDBJ databases">
        <title>Complete sequence of chromosome of Natranaerobius thermophilus JW/NM-WN-LF.</title>
        <authorList>
            <consortium name="US DOE Joint Genome Institute"/>
            <person name="Copeland A."/>
            <person name="Lucas S."/>
            <person name="Lapidus A."/>
            <person name="Glavina del Rio T."/>
            <person name="Dalin E."/>
            <person name="Tice H."/>
            <person name="Bruce D."/>
            <person name="Goodwin L."/>
            <person name="Pitluck S."/>
            <person name="Chertkov O."/>
            <person name="Brettin T."/>
            <person name="Detter J.C."/>
            <person name="Han C."/>
            <person name="Kuske C.R."/>
            <person name="Schmutz J."/>
            <person name="Larimer F."/>
            <person name="Land M."/>
            <person name="Hauser L."/>
            <person name="Kyrpides N."/>
            <person name="Lykidis A."/>
            <person name="Mesbah N.M."/>
            <person name="Wiegel J."/>
        </authorList>
    </citation>
    <scope>NUCLEOTIDE SEQUENCE [LARGE SCALE GENOMIC DNA]</scope>
    <source>
        <strain evidence="6">ATCC BAA-1301 / DSM 18059 / JW/NM-WN-LF</strain>
    </source>
</reference>
<dbReference type="eggNOG" id="COG0332">
    <property type="taxonomic scope" value="Bacteria"/>
</dbReference>
<dbReference type="GO" id="GO:0004315">
    <property type="term" value="F:3-oxoacyl-[acyl-carrier-protein] synthase activity"/>
    <property type="evidence" value="ECO:0007669"/>
    <property type="project" value="UniProtKB-EC"/>
</dbReference>
<name>B2A2R5_NATTJ</name>
<dbReference type="RefSeq" id="WP_012449119.1">
    <property type="nucleotide sequence ID" value="NC_010718.1"/>
</dbReference>
<dbReference type="InterPro" id="IPR013751">
    <property type="entry name" value="ACP_syn_III_N"/>
</dbReference>
<dbReference type="Gene3D" id="3.40.47.10">
    <property type="match status" value="1"/>
</dbReference>
<evidence type="ECO:0000259" key="4">
    <source>
        <dbReference type="Pfam" id="PF08545"/>
    </source>
</evidence>
<protein>
    <submittedName>
        <fullName evidence="5">Beta-ketoacyl-acyl-carrier-protein synthase I</fullName>
        <ecNumber evidence="5">2.3.1.41</ecNumber>
    </submittedName>
</protein>
<reference evidence="5 6" key="2">
    <citation type="journal article" date="2011" name="J. Bacteriol.">
        <title>Complete genome sequence of the anaerobic, halophilic alkalithermophile Natranaerobius thermophilus JW/NM-WN-LF.</title>
        <authorList>
            <person name="Zhao B."/>
            <person name="Mesbah N.M."/>
            <person name="Dalin E."/>
            <person name="Goodwin L."/>
            <person name="Nolan M."/>
            <person name="Pitluck S."/>
            <person name="Chertkov O."/>
            <person name="Brettin T.S."/>
            <person name="Han J."/>
            <person name="Larimer F.W."/>
            <person name="Land M.L."/>
            <person name="Hauser L."/>
            <person name="Kyrpides N."/>
            <person name="Wiegel J."/>
        </authorList>
    </citation>
    <scope>NUCLEOTIDE SEQUENCE [LARGE SCALE GENOMIC DNA]</scope>
    <source>
        <strain evidence="6">ATCC BAA-1301 / DSM 18059 / JW/NM-WN-LF</strain>
    </source>
</reference>
<dbReference type="GO" id="GO:0006633">
    <property type="term" value="P:fatty acid biosynthetic process"/>
    <property type="evidence" value="ECO:0007669"/>
    <property type="project" value="InterPro"/>
</dbReference>
<evidence type="ECO:0000313" key="5">
    <source>
        <dbReference type="EMBL" id="ACB86283.1"/>
    </source>
</evidence>
<accession>B2A2R5</accession>
<dbReference type="InterPro" id="IPR013747">
    <property type="entry name" value="ACP_syn_III_C"/>
</dbReference>
<evidence type="ECO:0000256" key="1">
    <source>
        <dbReference type="ARBA" id="ARBA00022679"/>
    </source>
</evidence>
<dbReference type="EMBL" id="CP001034">
    <property type="protein sequence ID" value="ACB86283.1"/>
    <property type="molecule type" value="Genomic_DNA"/>
</dbReference>
<feature type="domain" description="Beta-ketoacyl-[acyl-carrier-protein] synthase III C-terminal" evidence="3">
    <location>
        <begin position="243"/>
        <end position="332"/>
    </location>
</feature>
<dbReference type="Proteomes" id="UP000001683">
    <property type="component" value="Chromosome"/>
</dbReference>
<dbReference type="PANTHER" id="PTHR34069">
    <property type="entry name" value="3-OXOACYL-[ACYL-CARRIER-PROTEIN] SYNTHASE 3"/>
    <property type="match status" value="1"/>
</dbReference>
<keyword evidence="1 5" id="KW-0808">Transferase</keyword>
<dbReference type="Pfam" id="PF08541">
    <property type="entry name" value="ACP_syn_III_C"/>
    <property type="match status" value="1"/>
</dbReference>
<keyword evidence="6" id="KW-1185">Reference proteome</keyword>
<dbReference type="AlphaFoldDB" id="B2A2R5"/>
<evidence type="ECO:0000313" key="6">
    <source>
        <dbReference type="Proteomes" id="UP000001683"/>
    </source>
</evidence>
<dbReference type="Pfam" id="PF08545">
    <property type="entry name" value="ACP_syn_III"/>
    <property type="match status" value="1"/>
</dbReference>
<keyword evidence="2 5" id="KW-0012">Acyltransferase</keyword>
<dbReference type="SUPFAM" id="SSF53901">
    <property type="entry name" value="Thiolase-like"/>
    <property type="match status" value="1"/>
</dbReference>
<gene>
    <name evidence="5" type="ordered locus">Nther_2731</name>
</gene>
<sequence>MNSLVQNAVITGTGKYLPPHLYTNNDIAEILGHPLKDGLETKLGIKQRYFTGKDESTADMAVKAGEQAIANAGLSKDDIQLLIIATDTPEYITPATSSVVQGRLETFNAGTFDLNASCAGFVSGLEVASRMIQTGAYRHILLIGVYNMSKFVDKSDSSALPIFADGAGAVVLSGTKNQDRGFMNGKMIADGTQYDFLGIYGGGAKNPMNEERLQKGEHQLTFLKPLPPDRNIKIWPPLIEEVLQSQGLNYQDIDHIFFTQINKMVIQEVMKIIDLPEEKTTYIMGEYGYTGSSCIPIALNKALSEDKLSPGDLVLFVGSGVGFAVACAAFRW</sequence>
<feature type="domain" description="Beta-ketoacyl-[acyl-carrier-protein] synthase III N-terminal" evidence="4">
    <location>
        <begin position="112"/>
        <end position="191"/>
    </location>
</feature>
<dbReference type="InParanoid" id="B2A2R5"/>
<dbReference type="GO" id="GO:0044550">
    <property type="term" value="P:secondary metabolite biosynthetic process"/>
    <property type="evidence" value="ECO:0007669"/>
    <property type="project" value="TreeGrafter"/>
</dbReference>
<dbReference type="KEGG" id="nth:Nther_2731"/>
<dbReference type="HOGENOM" id="CLU_039592_2_2_9"/>
<evidence type="ECO:0000259" key="3">
    <source>
        <dbReference type="Pfam" id="PF08541"/>
    </source>
</evidence>
<dbReference type="PANTHER" id="PTHR34069:SF3">
    <property type="entry name" value="ACYL-COA:ACYL-COA ALKYLTRANSFERASE"/>
    <property type="match status" value="1"/>
</dbReference>